<dbReference type="EMBL" id="CAMXCT010002113">
    <property type="protein sequence ID" value="CAI3995787.1"/>
    <property type="molecule type" value="Genomic_DNA"/>
</dbReference>
<evidence type="ECO:0000313" key="5">
    <source>
        <dbReference type="Proteomes" id="UP001152797"/>
    </source>
</evidence>
<accession>A0A9P1CRH5</accession>
<dbReference type="Pfam" id="PF00024">
    <property type="entry name" value="PAN_1"/>
    <property type="match status" value="2"/>
</dbReference>
<evidence type="ECO:0000313" key="2">
    <source>
        <dbReference type="EMBL" id="CAI3995787.1"/>
    </source>
</evidence>
<proteinExistence type="predicted"/>
<keyword evidence="5" id="KW-1185">Reference proteome</keyword>
<evidence type="ECO:0000313" key="3">
    <source>
        <dbReference type="EMBL" id="CAL1149162.1"/>
    </source>
</evidence>
<dbReference type="Proteomes" id="UP001152797">
    <property type="component" value="Unassembled WGS sequence"/>
</dbReference>
<evidence type="ECO:0000259" key="1">
    <source>
        <dbReference type="PROSITE" id="PS50948"/>
    </source>
</evidence>
<evidence type="ECO:0000313" key="4">
    <source>
        <dbReference type="EMBL" id="CAL4783099.1"/>
    </source>
</evidence>
<reference evidence="2" key="1">
    <citation type="submission" date="2022-10" db="EMBL/GenBank/DDBJ databases">
        <authorList>
            <person name="Chen Y."/>
            <person name="Dougan E. K."/>
            <person name="Chan C."/>
            <person name="Rhodes N."/>
            <person name="Thang M."/>
        </authorList>
    </citation>
    <scope>NUCLEOTIDE SEQUENCE</scope>
</reference>
<dbReference type="Gene3D" id="3.50.4.10">
    <property type="entry name" value="Hepatocyte Growth Factor"/>
    <property type="match status" value="1"/>
</dbReference>
<gene>
    <name evidence="2" type="ORF">C1SCF055_LOCUS22313</name>
</gene>
<dbReference type="InterPro" id="IPR003609">
    <property type="entry name" value="Pan_app"/>
</dbReference>
<protein>
    <submittedName>
        <fullName evidence="4">Apple domain-containing protein</fullName>
    </submittedName>
</protein>
<comment type="caution">
    <text evidence="2">The sequence shown here is derived from an EMBL/GenBank/DDBJ whole genome shotgun (WGS) entry which is preliminary data.</text>
</comment>
<name>A0A9P1CRH5_9DINO</name>
<dbReference type="PROSITE" id="PS50948">
    <property type="entry name" value="PAN"/>
    <property type="match status" value="2"/>
</dbReference>
<feature type="domain" description="Apple" evidence="1">
    <location>
        <begin position="553"/>
        <end position="621"/>
    </location>
</feature>
<reference evidence="3" key="2">
    <citation type="submission" date="2024-04" db="EMBL/GenBank/DDBJ databases">
        <authorList>
            <person name="Chen Y."/>
            <person name="Shah S."/>
            <person name="Dougan E. K."/>
            <person name="Thang M."/>
            <person name="Chan C."/>
        </authorList>
    </citation>
    <scope>NUCLEOTIDE SEQUENCE [LARGE SCALE GENOMIC DNA]</scope>
</reference>
<dbReference type="SMART" id="SM00473">
    <property type="entry name" value="PAN_AP"/>
    <property type="match status" value="2"/>
</dbReference>
<dbReference type="OrthoDB" id="10422878at2759"/>
<dbReference type="EMBL" id="CAMXCT030002113">
    <property type="protein sequence ID" value="CAL4783099.1"/>
    <property type="molecule type" value="Genomic_DNA"/>
</dbReference>
<feature type="domain" description="Apple" evidence="1">
    <location>
        <begin position="463"/>
        <end position="529"/>
    </location>
</feature>
<dbReference type="AlphaFoldDB" id="A0A9P1CRH5"/>
<dbReference type="EMBL" id="CAMXCT020002113">
    <property type="protein sequence ID" value="CAL1149162.1"/>
    <property type="molecule type" value="Genomic_DNA"/>
</dbReference>
<sequence length="621" mass="66743">METRTASVQRMIALPQNGSGERSTVSIKLQPLPPAPPALTTTTTGGPTFQEGGAGCCRDSAGLSPAYSHERLFKRPIWDQSYGYYVSPPWSSLEELEESIQSNCLREPTCSGYQKLSCTTSWMEGGEWNPGFASECNVRYYCNSDFPNSLCNNLGDSGSANVVMGMPGMPECANTCMVQAPAPLSTTWTTTWAAVMTDAGAGTACVGGDPEAYLTMKDTFDLSYDRVVQLCLDDPNCHAIAFRTECEPVDYGSLVQESSASASSSSSSSGCCGCQGDWTEELRLYQMRYAYPGDGVTLSGNGVAPAKSEDGRTKDHVWQDYFRCYVKVQGTTPTTSTVSTATTAPTSSATTTTTTTASSFTIHLLWDGHTCSPATKWLGQTSTAEECAKLCHESPKQDTMTRIVWVKNGDKNCKCAADDCTPSEWQWGAVYSFSPTGTATTTTPTPTSTSTGDWILVQADSACRGANPSDNSVAYYVVILAASLEECQRQCSRNPRRCRGVEFNSTGRCEIWTRPNGIQSVATVAGFECYRNVQHPVFSDIISSFQGGPGTACRGDNTTDISPSHYRKGSAHSIENCQSQCESDATCKGINFNSAAHECLIWTHIIGATVPGTSDTCLSFV</sequence>
<organism evidence="2">
    <name type="scientific">Cladocopium goreaui</name>
    <dbReference type="NCBI Taxonomy" id="2562237"/>
    <lineage>
        <taxon>Eukaryota</taxon>
        <taxon>Sar</taxon>
        <taxon>Alveolata</taxon>
        <taxon>Dinophyceae</taxon>
        <taxon>Suessiales</taxon>
        <taxon>Symbiodiniaceae</taxon>
        <taxon>Cladocopium</taxon>
    </lineage>
</organism>